<dbReference type="InterPro" id="IPR017850">
    <property type="entry name" value="Alkaline_phosphatase_core_sf"/>
</dbReference>
<accession>A0A517VWZ0</accession>
<organism evidence="1 2">
    <name type="scientific">Gimesia aquarii</name>
    <dbReference type="NCBI Taxonomy" id="2527964"/>
    <lineage>
        <taxon>Bacteria</taxon>
        <taxon>Pseudomonadati</taxon>
        <taxon>Planctomycetota</taxon>
        <taxon>Planctomycetia</taxon>
        <taxon>Planctomycetales</taxon>
        <taxon>Planctomycetaceae</taxon>
        <taxon>Gimesia</taxon>
    </lineage>
</organism>
<dbReference type="AlphaFoldDB" id="A0A517VWZ0"/>
<dbReference type="EMBL" id="CP037920">
    <property type="protein sequence ID" value="QDT97514.1"/>
    <property type="molecule type" value="Genomic_DNA"/>
</dbReference>
<dbReference type="InterPro" id="IPR010869">
    <property type="entry name" value="DUF1501"/>
</dbReference>
<sequence length="479" mass="53664">MLDANRPVSRRNLLRSSACGFGSLAFSGLLSQTRANTPSVALQNPLAPQEPMFTPRAKRIIFIFMQGGPSHVDTFDYKPLLEKKNGAELEFKNSRTIAKTGTFGKEKVMQSPWKFRQYGECGHWVSDLFPEIGRQVDDLCFIHSMHTNGVAHGPSTLFLHTGTTNLIMPSVGSWITYGLGTENENIPGFITISPSSANGGPRNYSNAFLPSHFQGTTLGRAGQPAREARFNNIKNQQWSLNKQRQQLSLLQSLNQSQLQTHKEDDELSAVINSYELAFRMQQHAPGLTDLSGESKATLDMYGIDQKETEDFGRQCLLARRMAEAGTRYIQVNYADNGNNPRWDQHSKIQRHEIHAKATDKPVAGLIQDLKQRGLLEDTLVWWGGEFGRNPFMQGADGRDHNPKGFTHFLCGAGVKSGFSYGATDEFGHESIENKVHMHDMHATLLHLLGVDHERLTYRHAGRDFRLTDVEGHVKKDLFS</sequence>
<reference evidence="1 2" key="1">
    <citation type="submission" date="2019-03" db="EMBL/GenBank/DDBJ databases">
        <title>Deep-cultivation of Planctomycetes and their phenomic and genomic characterization uncovers novel biology.</title>
        <authorList>
            <person name="Wiegand S."/>
            <person name="Jogler M."/>
            <person name="Boedeker C."/>
            <person name="Pinto D."/>
            <person name="Vollmers J."/>
            <person name="Rivas-Marin E."/>
            <person name="Kohn T."/>
            <person name="Peeters S.H."/>
            <person name="Heuer A."/>
            <person name="Rast P."/>
            <person name="Oberbeckmann S."/>
            <person name="Bunk B."/>
            <person name="Jeske O."/>
            <person name="Meyerdierks A."/>
            <person name="Storesund J.E."/>
            <person name="Kallscheuer N."/>
            <person name="Luecker S."/>
            <person name="Lage O.M."/>
            <person name="Pohl T."/>
            <person name="Merkel B.J."/>
            <person name="Hornburger P."/>
            <person name="Mueller R.-W."/>
            <person name="Bruemmer F."/>
            <person name="Labrenz M."/>
            <person name="Spormann A.M."/>
            <person name="Op den Camp H."/>
            <person name="Overmann J."/>
            <person name="Amann R."/>
            <person name="Jetten M.S.M."/>
            <person name="Mascher T."/>
            <person name="Medema M.H."/>
            <person name="Devos D.P."/>
            <person name="Kaster A.-K."/>
            <person name="Ovreas L."/>
            <person name="Rohde M."/>
            <person name="Galperin M.Y."/>
            <person name="Jogler C."/>
        </authorList>
    </citation>
    <scope>NUCLEOTIDE SEQUENCE [LARGE SCALE GENOMIC DNA]</scope>
    <source>
        <strain evidence="1 2">V144</strain>
    </source>
</reference>
<dbReference type="InterPro" id="IPR006311">
    <property type="entry name" value="TAT_signal"/>
</dbReference>
<evidence type="ECO:0008006" key="3">
    <source>
        <dbReference type="Google" id="ProtNLM"/>
    </source>
</evidence>
<gene>
    <name evidence="1" type="ORF">V144x_29890</name>
</gene>
<proteinExistence type="predicted"/>
<dbReference type="Gene3D" id="3.40.720.10">
    <property type="entry name" value="Alkaline Phosphatase, subunit A"/>
    <property type="match status" value="1"/>
</dbReference>
<protein>
    <recommendedName>
        <fullName evidence="3">Sulfatase</fullName>
    </recommendedName>
</protein>
<dbReference type="RefSeq" id="WP_144985857.1">
    <property type="nucleotide sequence ID" value="NZ_CP037920.1"/>
</dbReference>
<evidence type="ECO:0000313" key="2">
    <source>
        <dbReference type="Proteomes" id="UP000318704"/>
    </source>
</evidence>
<evidence type="ECO:0000313" key="1">
    <source>
        <dbReference type="EMBL" id="QDT97514.1"/>
    </source>
</evidence>
<dbReference type="SUPFAM" id="SSF53649">
    <property type="entry name" value="Alkaline phosphatase-like"/>
    <property type="match status" value="1"/>
</dbReference>
<dbReference type="Proteomes" id="UP000318704">
    <property type="component" value="Chromosome"/>
</dbReference>
<name>A0A517VWZ0_9PLAN</name>
<dbReference type="PROSITE" id="PS51318">
    <property type="entry name" value="TAT"/>
    <property type="match status" value="1"/>
</dbReference>
<dbReference type="Pfam" id="PF07394">
    <property type="entry name" value="DUF1501"/>
    <property type="match status" value="1"/>
</dbReference>
<dbReference type="PANTHER" id="PTHR43737">
    <property type="entry name" value="BLL7424 PROTEIN"/>
    <property type="match status" value="1"/>
</dbReference>
<dbReference type="PANTHER" id="PTHR43737:SF1">
    <property type="entry name" value="DUF1501 DOMAIN-CONTAINING PROTEIN"/>
    <property type="match status" value="1"/>
</dbReference>
<dbReference type="KEGG" id="gaw:V144x_29890"/>